<protein>
    <submittedName>
        <fullName evidence="1">Uncharacterized protein</fullName>
    </submittedName>
</protein>
<dbReference type="EMBL" id="FRCY01000028">
    <property type="protein sequence ID" value="SHN35638.1"/>
    <property type="molecule type" value="Genomic_DNA"/>
</dbReference>
<organism evidence="1 2">
    <name type="scientific">Cyclobacterium lianum</name>
    <dbReference type="NCBI Taxonomy" id="388280"/>
    <lineage>
        <taxon>Bacteria</taxon>
        <taxon>Pseudomonadati</taxon>
        <taxon>Bacteroidota</taxon>
        <taxon>Cytophagia</taxon>
        <taxon>Cytophagales</taxon>
        <taxon>Cyclobacteriaceae</taxon>
        <taxon>Cyclobacterium</taxon>
    </lineage>
</organism>
<dbReference type="PROSITE" id="PS51257">
    <property type="entry name" value="PROKAR_LIPOPROTEIN"/>
    <property type="match status" value="1"/>
</dbReference>
<evidence type="ECO:0000313" key="2">
    <source>
        <dbReference type="Proteomes" id="UP000184513"/>
    </source>
</evidence>
<reference evidence="1 2" key="1">
    <citation type="submission" date="2016-11" db="EMBL/GenBank/DDBJ databases">
        <authorList>
            <person name="Jaros S."/>
            <person name="Januszkiewicz K."/>
            <person name="Wedrychowicz H."/>
        </authorList>
    </citation>
    <scope>NUCLEOTIDE SEQUENCE [LARGE SCALE GENOMIC DNA]</scope>
    <source>
        <strain evidence="1 2">CGMCC 1.6102</strain>
    </source>
</reference>
<dbReference type="OrthoDB" id="837025at2"/>
<accession>A0A1M7QUW8</accession>
<sequence>MNRILKKIGLVFFLATMQLLTSCSKTEDPVPEADYFMKFKVNGDWVNYPVGEFHSVVFFYDSNSGLYSALIQALGPGSTGTSDFFSITLWSEAALEEKTYRLQEGVRAYENVFLPSLNFTRSDLQGNMYNAVLLRQNYPNISIPDEGSLTLTHIGSDLIEGTFEANLYGPISATTGRGNEELKVTEGSFRMKLIVNIP</sequence>
<evidence type="ECO:0000313" key="1">
    <source>
        <dbReference type="EMBL" id="SHN35638.1"/>
    </source>
</evidence>
<dbReference type="Proteomes" id="UP000184513">
    <property type="component" value="Unassembled WGS sequence"/>
</dbReference>
<gene>
    <name evidence="1" type="ORF">SAMN04488057_1289</name>
</gene>
<dbReference type="AlphaFoldDB" id="A0A1M7QUW8"/>
<name>A0A1M7QUW8_9BACT</name>
<keyword evidence="2" id="KW-1185">Reference proteome</keyword>
<dbReference type="RefSeq" id="WP_073098387.1">
    <property type="nucleotide sequence ID" value="NZ_FRCY01000028.1"/>
</dbReference>
<proteinExistence type="predicted"/>